<dbReference type="Pfam" id="PF07571">
    <property type="entry name" value="TAF6_C"/>
    <property type="match status" value="1"/>
</dbReference>
<dbReference type="EMBL" id="CH916370">
    <property type="protein sequence ID" value="EDW00538.1"/>
    <property type="molecule type" value="Genomic_DNA"/>
</dbReference>
<dbReference type="InterPro" id="IPR011442">
    <property type="entry name" value="TAF6_C"/>
</dbReference>
<dbReference type="AlphaFoldDB" id="B4JIU1"/>
<protein>
    <submittedName>
        <fullName evidence="8">GH17238</fullName>
    </submittedName>
</protein>
<dbReference type="InterPro" id="IPR037796">
    <property type="entry name" value="TAF6"/>
</dbReference>
<feature type="compositionally biased region" description="Basic residues" evidence="6">
    <location>
        <begin position="138"/>
        <end position="153"/>
    </location>
</feature>
<evidence type="ECO:0000256" key="4">
    <source>
        <dbReference type="ARBA" id="ARBA00023163"/>
    </source>
</evidence>
<dbReference type="GO" id="GO:0046695">
    <property type="term" value="C:SLIK (SAGA-like) complex"/>
    <property type="evidence" value="ECO:0007669"/>
    <property type="project" value="InterPro"/>
</dbReference>
<dbReference type="Gene3D" id="1.10.20.10">
    <property type="entry name" value="Histone, subunit A"/>
    <property type="match status" value="1"/>
</dbReference>
<keyword evidence="3" id="KW-0805">Transcription regulation</keyword>
<keyword evidence="5" id="KW-0539">Nucleus</keyword>
<dbReference type="PANTHER" id="PTHR10221:SF9">
    <property type="entry name" value="TRANSCRIPTION INITIATION FACTOR TFIID SUBUNIT 6"/>
    <property type="match status" value="1"/>
</dbReference>
<feature type="region of interest" description="Disordered" evidence="6">
    <location>
        <begin position="269"/>
        <end position="327"/>
    </location>
</feature>
<dbReference type="Gene3D" id="1.25.40.770">
    <property type="entry name" value="TAF6, C-terminal HEAT repeat domain"/>
    <property type="match status" value="1"/>
</dbReference>
<dbReference type="SMR" id="B4JIU1"/>
<evidence type="ECO:0000313" key="8">
    <source>
        <dbReference type="EMBL" id="EDW00538.1"/>
    </source>
</evidence>
<dbReference type="PANTHER" id="PTHR10221">
    <property type="entry name" value="TRANSCRIPTION INITIATION FACTOR TFIID SUBUNIT 6"/>
    <property type="match status" value="1"/>
</dbReference>
<dbReference type="GO" id="GO:0005669">
    <property type="term" value="C:transcription factor TFIID complex"/>
    <property type="evidence" value="ECO:0007669"/>
    <property type="project" value="InterPro"/>
</dbReference>
<evidence type="ECO:0000256" key="6">
    <source>
        <dbReference type="SAM" id="MobiDB-lite"/>
    </source>
</evidence>
<feature type="region of interest" description="Disordered" evidence="6">
    <location>
        <begin position="137"/>
        <end position="206"/>
    </location>
</feature>
<dbReference type="InterPro" id="IPR009072">
    <property type="entry name" value="Histone-fold"/>
</dbReference>
<dbReference type="KEGG" id="dgr:6565084"/>
<dbReference type="eggNOG" id="KOG2549">
    <property type="taxonomic scope" value="Eukaryota"/>
</dbReference>
<evidence type="ECO:0000256" key="3">
    <source>
        <dbReference type="ARBA" id="ARBA00023015"/>
    </source>
</evidence>
<proteinExistence type="inferred from homology"/>
<dbReference type="OrthoDB" id="361039at2759"/>
<feature type="compositionally biased region" description="Basic residues" evidence="6">
    <location>
        <begin position="194"/>
        <end position="206"/>
    </location>
</feature>
<evidence type="ECO:0000259" key="7">
    <source>
        <dbReference type="Pfam" id="PF07571"/>
    </source>
</evidence>
<sequence length="735" mass="85454">MWEIVKETYKPTISEKSLQAIAQQTITQTLSKDMVKKIGQCVREKFSNIIEDAVKGAKWSRSATVQKKHIIYALEQHQTVVCPSLVKVNWPKDKQQKQGEQMHMTDKSVGNASENPSNSLIKKMEFLLDLSNLEEAKKQRRLRRKREKKKRRYPNMPLLDDESSKLPKSGDHTNLAKKFKYCEQKMSSTEQKSKMRQKRKDRKASTKRFRIGLSFLHEMAERFETHYKQTRPMQDQSQIRKRKQYSNFALNDEDLREVTETSDLGNLRKKFKKSESEMSPIDQEQPKELTRKNETSFDLLRSSVDSRGKKEPKRKTETRNKKKSKPVKHLICEQISKMKKLRDLKNLTKKYKKFKSNTIIKAKHLLTLRRKFKIGFHLLCSIGDSLTDNSNDTEPDELKAIALKKLEKLFSKYEADNGEKPAKMLRPNLSNLLFNPDEVRFKSVMGHHLKKEQHQFFIHITESCTGPNDTARRNALKVLREDASICRILPELCRFIADAVNLNVVLKNLTLLSYLMQMVAILHCNANLRIQPFLHLLIPAVVTCQVANKLSTAKDKYHWQLREYACEIMGQLINKFANSTNRMVPRLMNVYKSGLEKSSLTTIYGSLIGLQALGDTAIYGCVIPKIRDISKLIEPHLPQDVIRKKRTSRKRRKEAAKYIQIRIVNMCSPLLNRIHNPTLTLEEHCEKYGFLGHALNDAVAWQRICDKAIKTDTDLSINWKIIEMMRCLKLNEFKA</sequence>
<evidence type="ECO:0000256" key="5">
    <source>
        <dbReference type="ARBA" id="ARBA00023242"/>
    </source>
</evidence>
<dbReference type="GO" id="GO:0000124">
    <property type="term" value="C:SAGA complex"/>
    <property type="evidence" value="ECO:0007669"/>
    <property type="project" value="InterPro"/>
</dbReference>
<feature type="region of interest" description="Disordered" evidence="6">
    <location>
        <begin position="92"/>
        <end position="117"/>
    </location>
</feature>
<feature type="compositionally biased region" description="Basic and acidic residues" evidence="6">
    <location>
        <begin position="284"/>
        <end position="295"/>
    </location>
</feature>
<reference evidence="8 9" key="1">
    <citation type="journal article" date="2007" name="Nature">
        <title>Evolution of genes and genomes on the Drosophila phylogeny.</title>
        <authorList>
            <consortium name="Drosophila 12 Genomes Consortium"/>
            <person name="Clark A.G."/>
            <person name="Eisen M.B."/>
            <person name="Smith D.R."/>
            <person name="Bergman C.M."/>
            <person name="Oliver B."/>
            <person name="Markow T.A."/>
            <person name="Kaufman T.C."/>
            <person name="Kellis M."/>
            <person name="Gelbart W."/>
            <person name="Iyer V.N."/>
            <person name="Pollard D.A."/>
            <person name="Sackton T.B."/>
            <person name="Larracuente A.M."/>
            <person name="Singh N.D."/>
            <person name="Abad J.P."/>
            <person name="Abt D.N."/>
            <person name="Adryan B."/>
            <person name="Aguade M."/>
            <person name="Akashi H."/>
            <person name="Anderson W.W."/>
            <person name="Aquadro C.F."/>
            <person name="Ardell D.H."/>
            <person name="Arguello R."/>
            <person name="Artieri C.G."/>
            <person name="Barbash D.A."/>
            <person name="Barker D."/>
            <person name="Barsanti P."/>
            <person name="Batterham P."/>
            <person name="Batzoglou S."/>
            <person name="Begun D."/>
            <person name="Bhutkar A."/>
            <person name="Blanco E."/>
            <person name="Bosak S.A."/>
            <person name="Bradley R.K."/>
            <person name="Brand A.D."/>
            <person name="Brent M.R."/>
            <person name="Brooks A.N."/>
            <person name="Brown R.H."/>
            <person name="Butlin R.K."/>
            <person name="Caggese C."/>
            <person name="Calvi B.R."/>
            <person name="Bernardo de Carvalho A."/>
            <person name="Caspi A."/>
            <person name="Castrezana S."/>
            <person name="Celniker S.E."/>
            <person name="Chang J.L."/>
            <person name="Chapple C."/>
            <person name="Chatterji S."/>
            <person name="Chinwalla A."/>
            <person name="Civetta A."/>
            <person name="Clifton S.W."/>
            <person name="Comeron J.M."/>
            <person name="Costello J.C."/>
            <person name="Coyne J.A."/>
            <person name="Daub J."/>
            <person name="David R.G."/>
            <person name="Delcher A.L."/>
            <person name="Delehaunty K."/>
            <person name="Do C.B."/>
            <person name="Ebling H."/>
            <person name="Edwards K."/>
            <person name="Eickbush T."/>
            <person name="Evans J.D."/>
            <person name="Filipski A."/>
            <person name="Findeiss S."/>
            <person name="Freyhult E."/>
            <person name="Fulton L."/>
            <person name="Fulton R."/>
            <person name="Garcia A.C."/>
            <person name="Gardiner A."/>
            <person name="Garfield D.A."/>
            <person name="Garvin B.E."/>
            <person name="Gibson G."/>
            <person name="Gilbert D."/>
            <person name="Gnerre S."/>
            <person name="Godfrey J."/>
            <person name="Good R."/>
            <person name="Gotea V."/>
            <person name="Gravely B."/>
            <person name="Greenberg A.J."/>
            <person name="Griffiths-Jones S."/>
            <person name="Gross S."/>
            <person name="Guigo R."/>
            <person name="Gustafson E.A."/>
            <person name="Haerty W."/>
            <person name="Hahn M.W."/>
            <person name="Halligan D.L."/>
            <person name="Halpern A.L."/>
            <person name="Halter G.M."/>
            <person name="Han M.V."/>
            <person name="Heger A."/>
            <person name="Hillier L."/>
            <person name="Hinrichs A.S."/>
            <person name="Holmes I."/>
            <person name="Hoskins R.A."/>
            <person name="Hubisz M.J."/>
            <person name="Hultmark D."/>
            <person name="Huntley M.A."/>
            <person name="Jaffe D.B."/>
            <person name="Jagadeeshan S."/>
            <person name="Jeck W.R."/>
            <person name="Johnson J."/>
            <person name="Jones C.D."/>
            <person name="Jordan W.C."/>
            <person name="Karpen G.H."/>
            <person name="Kataoka E."/>
            <person name="Keightley P.D."/>
            <person name="Kheradpour P."/>
            <person name="Kirkness E.F."/>
            <person name="Koerich L.B."/>
            <person name="Kristiansen K."/>
            <person name="Kudrna D."/>
            <person name="Kulathinal R.J."/>
            <person name="Kumar S."/>
            <person name="Kwok R."/>
            <person name="Lander E."/>
            <person name="Langley C.H."/>
            <person name="Lapoint R."/>
            <person name="Lazzaro B.P."/>
            <person name="Lee S.J."/>
            <person name="Levesque L."/>
            <person name="Li R."/>
            <person name="Lin C.F."/>
            <person name="Lin M.F."/>
            <person name="Lindblad-Toh K."/>
            <person name="Llopart A."/>
            <person name="Long M."/>
            <person name="Low L."/>
            <person name="Lozovsky E."/>
            <person name="Lu J."/>
            <person name="Luo M."/>
            <person name="Machado C.A."/>
            <person name="Makalowski W."/>
            <person name="Marzo M."/>
            <person name="Matsuda M."/>
            <person name="Matzkin L."/>
            <person name="McAllister B."/>
            <person name="McBride C.S."/>
            <person name="McKernan B."/>
            <person name="McKernan K."/>
            <person name="Mendez-Lago M."/>
            <person name="Minx P."/>
            <person name="Mollenhauer M.U."/>
            <person name="Montooth K."/>
            <person name="Mount S.M."/>
            <person name="Mu X."/>
            <person name="Myers E."/>
            <person name="Negre B."/>
            <person name="Newfeld S."/>
            <person name="Nielsen R."/>
            <person name="Noor M.A."/>
            <person name="O'Grady P."/>
            <person name="Pachter L."/>
            <person name="Papaceit M."/>
            <person name="Parisi M.J."/>
            <person name="Parisi M."/>
            <person name="Parts L."/>
            <person name="Pedersen J.S."/>
            <person name="Pesole G."/>
            <person name="Phillippy A.M."/>
            <person name="Ponting C.P."/>
            <person name="Pop M."/>
            <person name="Porcelli D."/>
            <person name="Powell J.R."/>
            <person name="Prohaska S."/>
            <person name="Pruitt K."/>
            <person name="Puig M."/>
            <person name="Quesneville H."/>
            <person name="Ram K.R."/>
            <person name="Rand D."/>
            <person name="Rasmussen M.D."/>
            <person name="Reed L.K."/>
            <person name="Reenan R."/>
            <person name="Reily A."/>
            <person name="Remington K.A."/>
            <person name="Rieger T.T."/>
            <person name="Ritchie M.G."/>
            <person name="Robin C."/>
            <person name="Rogers Y.H."/>
            <person name="Rohde C."/>
            <person name="Rozas J."/>
            <person name="Rubenfield M.J."/>
            <person name="Ruiz A."/>
            <person name="Russo S."/>
            <person name="Salzberg S.L."/>
            <person name="Sanchez-Gracia A."/>
            <person name="Saranga D.J."/>
            <person name="Sato H."/>
            <person name="Schaeffer S.W."/>
            <person name="Schatz M.C."/>
            <person name="Schlenke T."/>
            <person name="Schwartz R."/>
            <person name="Segarra C."/>
            <person name="Singh R.S."/>
            <person name="Sirot L."/>
            <person name="Sirota M."/>
            <person name="Sisneros N.B."/>
            <person name="Smith C.D."/>
            <person name="Smith T.F."/>
            <person name="Spieth J."/>
            <person name="Stage D.E."/>
            <person name="Stark A."/>
            <person name="Stephan W."/>
            <person name="Strausberg R.L."/>
            <person name="Strempel S."/>
            <person name="Sturgill D."/>
            <person name="Sutton G."/>
            <person name="Sutton G.G."/>
            <person name="Tao W."/>
            <person name="Teichmann S."/>
            <person name="Tobari Y.N."/>
            <person name="Tomimura Y."/>
            <person name="Tsolas J.M."/>
            <person name="Valente V.L."/>
            <person name="Venter E."/>
            <person name="Venter J.C."/>
            <person name="Vicario S."/>
            <person name="Vieira F.G."/>
            <person name="Vilella A.J."/>
            <person name="Villasante A."/>
            <person name="Walenz B."/>
            <person name="Wang J."/>
            <person name="Wasserman M."/>
            <person name="Watts T."/>
            <person name="Wilson D."/>
            <person name="Wilson R.K."/>
            <person name="Wing R.A."/>
            <person name="Wolfner M.F."/>
            <person name="Wong A."/>
            <person name="Wong G.K."/>
            <person name="Wu C.I."/>
            <person name="Wu G."/>
            <person name="Yamamoto D."/>
            <person name="Yang H.P."/>
            <person name="Yang S.P."/>
            <person name="Yorke J.A."/>
            <person name="Yoshida K."/>
            <person name="Zdobnov E."/>
            <person name="Zhang P."/>
            <person name="Zhang Y."/>
            <person name="Zimin A.V."/>
            <person name="Baldwin J."/>
            <person name="Abdouelleil A."/>
            <person name="Abdulkadir J."/>
            <person name="Abebe A."/>
            <person name="Abera B."/>
            <person name="Abreu J."/>
            <person name="Acer S.C."/>
            <person name="Aftuck L."/>
            <person name="Alexander A."/>
            <person name="An P."/>
            <person name="Anderson E."/>
            <person name="Anderson S."/>
            <person name="Arachi H."/>
            <person name="Azer M."/>
            <person name="Bachantsang P."/>
            <person name="Barry A."/>
            <person name="Bayul T."/>
            <person name="Berlin A."/>
            <person name="Bessette D."/>
            <person name="Bloom T."/>
            <person name="Blye J."/>
            <person name="Boguslavskiy L."/>
            <person name="Bonnet C."/>
            <person name="Boukhgalter B."/>
            <person name="Bourzgui I."/>
            <person name="Brown A."/>
            <person name="Cahill P."/>
            <person name="Channer S."/>
            <person name="Cheshatsang Y."/>
            <person name="Chuda L."/>
            <person name="Citroen M."/>
            <person name="Collymore A."/>
            <person name="Cooke P."/>
            <person name="Costello M."/>
            <person name="D'Aco K."/>
            <person name="Daza R."/>
            <person name="De Haan G."/>
            <person name="DeGray S."/>
            <person name="DeMaso C."/>
            <person name="Dhargay N."/>
            <person name="Dooley K."/>
            <person name="Dooley E."/>
            <person name="Doricent M."/>
            <person name="Dorje P."/>
            <person name="Dorjee K."/>
            <person name="Dupes A."/>
            <person name="Elong R."/>
            <person name="Falk J."/>
            <person name="Farina A."/>
            <person name="Faro S."/>
            <person name="Ferguson D."/>
            <person name="Fisher S."/>
            <person name="Foley C.D."/>
            <person name="Franke A."/>
            <person name="Friedrich D."/>
            <person name="Gadbois L."/>
            <person name="Gearin G."/>
            <person name="Gearin C.R."/>
            <person name="Giannoukos G."/>
            <person name="Goode T."/>
            <person name="Graham J."/>
            <person name="Grandbois E."/>
            <person name="Grewal S."/>
            <person name="Gyaltsen K."/>
            <person name="Hafez N."/>
            <person name="Hagos B."/>
            <person name="Hall J."/>
            <person name="Henson C."/>
            <person name="Hollinger A."/>
            <person name="Honan T."/>
            <person name="Huard M.D."/>
            <person name="Hughes L."/>
            <person name="Hurhula B."/>
            <person name="Husby M.E."/>
            <person name="Kamat A."/>
            <person name="Kanga B."/>
            <person name="Kashin S."/>
            <person name="Khazanovich D."/>
            <person name="Kisner P."/>
            <person name="Lance K."/>
            <person name="Lara M."/>
            <person name="Lee W."/>
            <person name="Lennon N."/>
            <person name="Letendre F."/>
            <person name="LeVine R."/>
            <person name="Lipovsky A."/>
            <person name="Liu X."/>
            <person name="Liu J."/>
            <person name="Liu S."/>
            <person name="Lokyitsang T."/>
            <person name="Lokyitsang Y."/>
            <person name="Lubonja R."/>
            <person name="Lui A."/>
            <person name="MacDonald P."/>
            <person name="Magnisalis V."/>
            <person name="Maru K."/>
            <person name="Matthews C."/>
            <person name="McCusker W."/>
            <person name="McDonough S."/>
            <person name="Mehta T."/>
            <person name="Meldrim J."/>
            <person name="Meneus L."/>
            <person name="Mihai O."/>
            <person name="Mihalev A."/>
            <person name="Mihova T."/>
            <person name="Mittelman R."/>
            <person name="Mlenga V."/>
            <person name="Montmayeur A."/>
            <person name="Mulrain L."/>
            <person name="Navidi A."/>
            <person name="Naylor J."/>
            <person name="Negash T."/>
            <person name="Nguyen T."/>
            <person name="Nguyen N."/>
            <person name="Nicol R."/>
            <person name="Norbu C."/>
            <person name="Norbu N."/>
            <person name="Novod N."/>
            <person name="O'Neill B."/>
            <person name="Osman S."/>
            <person name="Markiewicz E."/>
            <person name="Oyono O.L."/>
            <person name="Patti C."/>
            <person name="Phunkhang P."/>
            <person name="Pierre F."/>
            <person name="Priest M."/>
            <person name="Raghuraman S."/>
            <person name="Rege F."/>
            <person name="Reyes R."/>
            <person name="Rise C."/>
            <person name="Rogov P."/>
            <person name="Ross K."/>
            <person name="Ryan E."/>
            <person name="Settipalli S."/>
            <person name="Shea T."/>
            <person name="Sherpa N."/>
            <person name="Shi L."/>
            <person name="Shih D."/>
            <person name="Sparrow T."/>
            <person name="Spaulding J."/>
            <person name="Stalker J."/>
            <person name="Stange-Thomann N."/>
            <person name="Stavropoulos S."/>
            <person name="Stone C."/>
            <person name="Strader C."/>
            <person name="Tesfaye S."/>
            <person name="Thomson T."/>
            <person name="Thoulutsang Y."/>
            <person name="Thoulutsang D."/>
            <person name="Topham K."/>
            <person name="Topping I."/>
            <person name="Tsamla T."/>
            <person name="Vassiliev H."/>
            <person name="Vo A."/>
            <person name="Wangchuk T."/>
            <person name="Wangdi T."/>
            <person name="Weiand M."/>
            <person name="Wilkinson J."/>
            <person name="Wilson A."/>
            <person name="Yadav S."/>
            <person name="Young G."/>
            <person name="Yu Q."/>
            <person name="Zembek L."/>
            <person name="Zhong D."/>
            <person name="Zimmer A."/>
            <person name="Zwirko Z."/>
            <person name="Jaffe D.B."/>
            <person name="Alvarez P."/>
            <person name="Brockman W."/>
            <person name="Butler J."/>
            <person name="Chin C."/>
            <person name="Gnerre S."/>
            <person name="Grabherr M."/>
            <person name="Kleber M."/>
            <person name="Mauceli E."/>
            <person name="MacCallum I."/>
        </authorList>
    </citation>
    <scope>NUCLEOTIDE SEQUENCE [LARGE SCALE GENOMIC DNA]</scope>
    <source>
        <strain evidence="9">Tucson 15287-2541.00</strain>
    </source>
</reference>
<feature type="domain" description="TAF6 C-terminal HEAT repeat" evidence="7">
    <location>
        <begin position="447"/>
        <end position="626"/>
    </location>
</feature>
<keyword evidence="9" id="KW-1185">Reference proteome</keyword>
<feature type="compositionally biased region" description="Polar residues" evidence="6">
    <location>
        <begin position="108"/>
        <end position="117"/>
    </location>
</feature>
<dbReference type="FunFam" id="1.25.40.770:FF:000001">
    <property type="entry name" value="Transcription initiation factor TFIID subunit 6"/>
    <property type="match status" value="1"/>
</dbReference>
<dbReference type="CDD" id="cd08050">
    <property type="entry name" value="TAF6C"/>
    <property type="match status" value="1"/>
</dbReference>
<dbReference type="GO" id="GO:0046982">
    <property type="term" value="F:protein heterodimerization activity"/>
    <property type="evidence" value="ECO:0007669"/>
    <property type="project" value="InterPro"/>
</dbReference>
<dbReference type="InParanoid" id="B4JIU1"/>
<gene>
    <name evidence="8" type="primary">Dgri\GH17238</name>
    <name evidence="8" type="ORF">Dgri_GH17238</name>
</gene>
<dbReference type="SUPFAM" id="SSF48371">
    <property type="entry name" value="ARM repeat"/>
    <property type="match status" value="1"/>
</dbReference>
<dbReference type="SUPFAM" id="SSF47113">
    <property type="entry name" value="Histone-fold"/>
    <property type="match status" value="1"/>
</dbReference>
<dbReference type="GO" id="GO:0051123">
    <property type="term" value="P:RNA polymerase II preinitiation complex assembly"/>
    <property type="evidence" value="ECO:0007669"/>
    <property type="project" value="TreeGrafter"/>
</dbReference>
<evidence type="ECO:0000256" key="1">
    <source>
        <dbReference type="ARBA" id="ARBA00004123"/>
    </source>
</evidence>
<dbReference type="InterPro" id="IPR016024">
    <property type="entry name" value="ARM-type_fold"/>
</dbReference>
<name>B4JIU1_DROGR</name>
<comment type="similarity">
    <text evidence="2">Belongs to the TAF6 family.</text>
</comment>
<evidence type="ECO:0000256" key="2">
    <source>
        <dbReference type="ARBA" id="ARBA00007688"/>
    </source>
</evidence>
<dbReference type="GO" id="GO:0003713">
    <property type="term" value="F:transcription coactivator activity"/>
    <property type="evidence" value="ECO:0007669"/>
    <property type="project" value="TreeGrafter"/>
</dbReference>
<organism evidence="9">
    <name type="scientific">Drosophila grimshawi</name>
    <name type="common">Hawaiian fruit fly</name>
    <name type="synonym">Idiomyia grimshawi</name>
    <dbReference type="NCBI Taxonomy" id="7222"/>
    <lineage>
        <taxon>Eukaryota</taxon>
        <taxon>Metazoa</taxon>
        <taxon>Ecdysozoa</taxon>
        <taxon>Arthropoda</taxon>
        <taxon>Hexapoda</taxon>
        <taxon>Insecta</taxon>
        <taxon>Pterygota</taxon>
        <taxon>Neoptera</taxon>
        <taxon>Endopterygota</taxon>
        <taxon>Diptera</taxon>
        <taxon>Brachycera</taxon>
        <taxon>Muscomorpha</taxon>
        <taxon>Ephydroidea</taxon>
        <taxon>Drosophilidae</taxon>
        <taxon>Drosophila</taxon>
        <taxon>Hawaiian Drosophila</taxon>
    </lineage>
</organism>
<comment type="subcellular location">
    <subcellularLocation>
        <location evidence="1">Nucleus</location>
    </subcellularLocation>
</comment>
<accession>B4JIU1</accession>
<dbReference type="HOGENOM" id="CLU_377346_0_0_1"/>
<evidence type="ECO:0000313" key="9">
    <source>
        <dbReference type="Proteomes" id="UP000001070"/>
    </source>
</evidence>
<dbReference type="GO" id="GO:0016251">
    <property type="term" value="F:RNA polymerase II general transcription initiation factor activity"/>
    <property type="evidence" value="ECO:0007669"/>
    <property type="project" value="InterPro"/>
</dbReference>
<dbReference type="Proteomes" id="UP000001070">
    <property type="component" value="Unassembled WGS sequence"/>
</dbReference>
<dbReference type="InterPro" id="IPR046344">
    <property type="entry name" value="TAF6_C_sf"/>
</dbReference>
<keyword evidence="4" id="KW-0804">Transcription</keyword>
<feature type="compositionally biased region" description="Basic and acidic residues" evidence="6">
    <location>
        <begin position="162"/>
        <end position="171"/>
    </location>
</feature>
<dbReference type="STRING" id="7222.B4JIU1"/>
<feature type="compositionally biased region" description="Basic and acidic residues" evidence="6">
    <location>
        <begin position="304"/>
        <end position="319"/>
    </location>
</feature>